<evidence type="ECO:0000256" key="1">
    <source>
        <dbReference type="SAM" id="Coils"/>
    </source>
</evidence>
<sequence length="341" mass="39286">MKSMDRLMEIKKFYTVDKDDKPIGLHAPLQPFSIEDGVMTCAICHGPLRDITRYGRLVSRMQLDESTKKLNLYHNRGYSILSEELSRHVQRLQQARAPRPVQWAGSLQIYGVRDKILNAMVKIMQKLNPGRWEKLLDFRNRITEYRRRVKSAEQRFQLVRNKVLAEQRRQQTPGYFRITVHDEILQTNAILQAEALEIRLDIALIADLLSPAHLLQMGDMKLDLNLQKPRDECFVLARTAERSGRLPQQVEGQIFIAQLHALERPHTSPSNAQRCLELGKEAIAKARSVCEAHPAQTSGFASEINGAERMLTGVTFYGEVTSEERMVVIRAMAREFQRTWQ</sequence>
<dbReference type="Proteomes" id="UP001150904">
    <property type="component" value="Unassembled WGS sequence"/>
</dbReference>
<name>A0A9W9N2U7_9EURO</name>
<feature type="coiled-coil region" evidence="1">
    <location>
        <begin position="135"/>
        <end position="162"/>
    </location>
</feature>
<organism evidence="2 3">
    <name type="scientific">Penicillium cinerascens</name>
    <dbReference type="NCBI Taxonomy" id="70096"/>
    <lineage>
        <taxon>Eukaryota</taxon>
        <taxon>Fungi</taxon>
        <taxon>Dikarya</taxon>
        <taxon>Ascomycota</taxon>
        <taxon>Pezizomycotina</taxon>
        <taxon>Eurotiomycetes</taxon>
        <taxon>Eurotiomycetidae</taxon>
        <taxon>Eurotiales</taxon>
        <taxon>Aspergillaceae</taxon>
        <taxon>Penicillium</taxon>
    </lineage>
</organism>
<dbReference type="GeneID" id="83177728"/>
<evidence type="ECO:0000313" key="3">
    <source>
        <dbReference type="Proteomes" id="UP001150904"/>
    </source>
</evidence>
<dbReference type="RefSeq" id="XP_058309889.1">
    <property type="nucleotide sequence ID" value="XM_058450427.1"/>
</dbReference>
<comment type="caution">
    <text evidence="2">The sequence shown here is derived from an EMBL/GenBank/DDBJ whole genome shotgun (WGS) entry which is preliminary data.</text>
</comment>
<proteinExistence type="predicted"/>
<gene>
    <name evidence="2" type="ORF">N7498_003365</name>
</gene>
<accession>A0A9W9N2U7</accession>
<dbReference type="OrthoDB" id="2423195at2759"/>
<evidence type="ECO:0000313" key="2">
    <source>
        <dbReference type="EMBL" id="KAJ5211719.1"/>
    </source>
</evidence>
<keyword evidence="3" id="KW-1185">Reference proteome</keyword>
<dbReference type="AlphaFoldDB" id="A0A9W9N2U7"/>
<protein>
    <submittedName>
        <fullName evidence="2">Uncharacterized protein</fullName>
    </submittedName>
</protein>
<keyword evidence="1" id="KW-0175">Coiled coil</keyword>
<reference evidence="2" key="2">
    <citation type="journal article" date="2023" name="IMA Fungus">
        <title>Comparative genomic study of the Penicillium genus elucidates a diverse pangenome and 15 lateral gene transfer events.</title>
        <authorList>
            <person name="Petersen C."/>
            <person name="Sorensen T."/>
            <person name="Nielsen M.R."/>
            <person name="Sondergaard T.E."/>
            <person name="Sorensen J.L."/>
            <person name="Fitzpatrick D.A."/>
            <person name="Frisvad J.C."/>
            <person name="Nielsen K.L."/>
        </authorList>
    </citation>
    <scope>NUCLEOTIDE SEQUENCE</scope>
    <source>
        <strain evidence="2">IBT 15544</strain>
    </source>
</reference>
<dbReference type="EMBL" id="JAPQKR010000008">
    <property type="protein sequence ID" value="KAJ5211719.1"/>
    <property type="molecule type" value="Genomic_DNA"/>
</dbReference>
<reference evidence="2" key="1">
    <citation type="submission" date="2022-12" db="EMBL/GenBank/DDBJ databases">
        <authorList>
            <person name="Petersen C."/>
        </authorList>
    </citation>
    <scope>NUCLEOTIDE SEQUENCE</scope>
    <source>
        <strain evidence="2">IBT 15544</strain>
    </source>
</reference>